<reference evidence="3" key="1">
    <citation type="journal article" date="2017" name="Nat. Ecol. Evol.">
        <title>Genome expansion and lineage-specific genetic innovations in the forest pathogenic fungi Armillaria.</title>
        <authorList>
            <person name="Sipos G."/>
            <person name="Prasanna A.N."/>
            <person name="Walter M.C."/>
            <person name="O'Connor E."/>
            <person name="Balint B."/>
            <person name="Krizsan K."/>
            <person name="Kiss B."/>
            <person name="Hess J."/>
            <person name="Varga T."/>
            <person name="Slot J."/>
            <person name="Riley R."/>
            <person name="Boka B."/>
            <person name="Rigling D."/>
            <person name="Barry K."/>
            <person name="Lee J."/>
            <person name="Mihaltcheva S."/>
            <person name="LaButti K."/>
            <person name="Lipzen A."/>
            <person name="Waldron R."/>
            <person name="Moloney N.M."/>
            <person name="Sperisen C."/>
            <person name="Kredics L."/>
            <person name="Vagvoelgyi C."/>
            <person name="Patrignani A."/>
            <person name="Fitzpatrick D."/>
            <person name="Nagy I."/>
            <person name="Doyle S."/>
            <person name="Anderson J.B."/>
            <person name="Grigoriev I.V."/>
            <person name="Gueldener U."/>
            <person name="Muensterkoetter M."/>
            <person name="Nagy L.G."/>
        </authorList>
    </citation>
    <scope>NUCLEOTIDE SEQUENCE [LARGE SCALE GENOMIC DNA]</scope>
    <source>
        <strain evidence="3">Ar21-2</strain>
    </source>
</reference>
<name>A0A2H3CRG6_ARMGA</name>
<dbReference type="OrthoDB" id="3047264at2759"/>
<accession>A0A2H3CRG6</accession>
<organism evidence="2 3">
    <name type="scientific">Armillaria gallica</name>
    <name type="common">Bulbous honey fungus</name>
    <name type="synonym">Armillaria bulbosa</name>
    <dbReference type="NCBI Taxonomy" id="47427"/>
    <lineage>
        <taxon>Eukaryota</taxon>
        <taxon>Fungi</taxon>
        <taxon>Dikarya</taxon>
        <taxon>Basidiomycota</taxon>
        <taxon>Agaricomycotina</taxon>
        <taxon>Agaricomycetes</taxon>
        <taxon>Agaricomycetidae</taxon>
        <taxon>Agaricales</taxon>
        <taxon>Marasmiineae</taxon>
        <taxon>Physalacriaceae</taxon>
        <taxon>Armillaria</taxon>
    </lineage>
</organism>
<dbReference type="EMBL" id="KZ293689">
    <property type="protein sequence ID" value="PBK85641.1"/>
    <property type="molecule type" value="Genomic_DNA"/>
</dbReference>
<feature type="region of interest" description="Disordered" evidence="1">
    <location>
        <begin position="1"/>
        <end position="41"/>
    </location>
</feature>
<evidence type="ECO:0000256" key="1">
    <source>
        <dbReference type="SAM" id="MobiDB-lite"/>
    </source>
</evidence>
<evidence type="ECO:0000313" key="3">
    <source>
        <dbReference type="Proteomes" id="UP000217790"/>
    </source>
</evidence>
<dbReference type="AlphaFoldDB" id="A0A2H3CRG6"/>
<dbReference type="OMA" id="TKPRIAY"/>
<dbReference type="InParanoid" id="A0A2H3CRG6"/>
<protein>
    <submittedName>
        <fullName evidence="2">Uncharacterized protein</fullName>
    </submittedName>
</protein>
<proteinExistence type="predicted"/>
<sequence>MPSSVIASPRPPGPSTAEKRACQPAYGARRHPSPPSPGIKGAHIYDTTVNPSFFPSPTISAFSPSPFRRLVLDARQLPFYQQIALFIAYIIIAPSYTPISTGPLAAHNGPTKPRIAYIISSKAPPLPKLVRIAINATRAISVLASALESAFIEALSKVEFNASYKTILHRRRLLTLWVIIIDDVTDRQVKGDDVWNDVLVRDLRGRDGKSPI</sequence>
<dbReference type="Proteomes" id="UP000217790">
    <property type="component" value="Unassembled WGS sequence"/>
</dbReference>
<keyword evidence="3" id="KW-1185">Reference proteome</keyword>
<evidence type="ECO:0000313" key="2">
    <source>
        <dbReference type="EMBL" id="PBK85641.1"/>
    </source>
</evidence>
<gene>
    <name evidence="2" type="ORF">ARMGADRAFT_1087211</name>
</gene>